<dbReference type="Pfam" id="PF00126">
    <property type="entry name" value="HTH_1"/>
    <property type="match status" value="1"/>
</dbReference>
<evidence type="ECO:0000259" key="5">
    <source>
        <dbReference type="PROSITE" id="PS50931"/>
    </source>
</evidence>
<evidence type="ECO:0000256" key="3">
    <source>
        <dbReference type="ARBA" id="ARBA00023125"/>
    </source>
</evidence>
<dbReference type="CDD" id="cd05466">
    <property type="entry name" value="PBP2_LTTR_substrate"/>
    <property type="match status" value="1"/>
</dbReference>
<comment type="similarity">
    <text evidence="1">Belongs to the LysR transcriptional regulatory family.</text>
</comment>
<proteinExistence type="inferred from homology"/>
<dbReference type="PRINTS" id="PR00039">
    <property type="entry name" value="HTHLYSR"/>
</dbReference>
<sequence>MELTWLEDFLALAEHRNFSRAAAARHVTQPAFSRRIQALEAWIGTPLVLRSPQGVQLAAAGLDLQDRAAALVRDIHAARRGALKAAGREGTALSIAATHALSFTFFPNWIRGLFPMEAPGPLNLLSDSMAACERLFAAGDADFLLAHAQGEGSARLPPGEFSSVVVGQDLLVPVSAPGTDGAPRWSLPGRPGVSVRALAYSAASGLGRILEAALAGRGLVQETAVTAPLAAALQTLARQGQGLAWLPRSMVADDLAAGRLVEAGPGFAVPVEIRLFRPRRRQSAAAEAFWTEVSSPAG</sequence>
<keyword evidence="3" id="KW-0238">DNA-binding</keyword>
<protein>
    <recommendedName>
        <fullName evidence="5">HTH lysR-type domain-containing protein</fullName>
    </recommendedName>
</protein>
<dbReference type="InterPro" id="IPR036388">
    <property type="entry name" value="WH-like_DNA-bd_sf"/>
</dbReference>
<dbReference type="OrthoDB" id="528082at2"/>
<dbReference type="Proteomes" id="UP000188879">
    <property type="component" value="Unassembled WGS sequence"/>
</dbReference>
<keyword evidence="2" id="KW-0805">Transcription regulation</keyword>
<dbReference type="GO" id="GO:0000976">
    <property type="term" value="F:transcription cis-regulatory region binding"/>
    <property type="evidence" value="ECO:0007669"/>
    <property type="project" value="TreeGrafter"/>
</dbReference>
<dbReference type="PANTHER" id="PTHR30126:SF2">
    <property type="entry name" value="HTH-TYPE TRANSCRIPTIONAL REGULATOR YJIE"/>
    <property type="match status" value="1"/>
</dbReference>
<dbReference type="SUPFAM" id="SSF53850">
    <property type="entry name" value="Periplasmic binding protein-like II"/>
    <property type="match status" value="1"/>
</dbReference>
<name>A0A1V2H1B1_9PROT</name>
<feature type="domain" description="HTH lysR-type" evidence="5">
    <location>
        <begin position="1"/>
        <end position="58"/>
    </location>
</feature>
<dbReference type="PROSITE" id="PS50931">
    <property type="entry name" value="HTH_LYSR"/>
    <property type="match status" value="1"/>
</dbReference>
<dbReference type="SUPFAM" id="SSF46785">
    <property type="entry name" value="Winged helix' DNA-binding domain"/>
    <property type="match status" value="1"/>
</dbReference>
<dbReference type="Pfam" id="PF03466">
    <property type="entry name" value="LysR_substrate"/>
    <property type="match status" value="1"/>
</dbReference>
<accession>A0A1V2H1B1</accession>
<evidence type="ECO:0000256" key="2">
    <source>
        <dbReference type="ARBA" id="ARBA00023015"/>
    </source>
</evidence>
<dbReference type="Gene3D" id="3.40.190.290">
    <property type="match status" value="1"/>
</dbReference>
<evidence type="ECO:0000256" key="4">
    <source>
        <dbReference type="ARBA" id="ARBA00023163"/>
    </source>
</evidence>
<reference evidence="6 7" key="1">
    <citation type="submission" date="2016-10" db="EMBL/GenBank/DDBJ databases">
        <title>Draft Genome sequence of Roseomonas sp. strain M3.</title>
        <authorList>
            <person name="Subhash Y."/>
            <person name="Lee S."/>
        </authorList>
    </citation>
    <scope>NUCLEOTIDE SEQUENCE [LARGE SCALE GENOMIC DNA]</scope>
    <source>
        <strain evidence="6 7">M3</strain>
    </source>
</reference>
<dbReference type="Gene3D" id="1.10.10.10">
    <property type="entry name" value="Winged helix-like DNA-binding domain superfamily/Winged helix DNA-binding domain"/>
    <property type="match status" value="1"/>
</dbReference>
<dbReference type="InterPro" id="IPR005119">
    <property type="entry name" value="LysR_subst-bd"/>
</dbReference>
<evidence type="ECO:0000313" key="6">
    <source>
        <dbReference type="EMBL" id="ONG52328.1"/>
    </source>
</evidence>
<keyword evidence="7" id="KW-1185">Reference proteome</keyword>
<dbReference type="AlphaFoldDB" id="A0A1V2H1B1"/>
<gene>
    <name evidence="6" type="ORF">BKE38_14795</name>
</gene>
<evidence type="ECO:0000256" key="1">
    <source>
        <dbReference type="ARBA" id="ARBA00009437"/>
    </source>
</evidence>
<dbReference type="EMBL" id="MLCO01000141">
    <property type="protein sequence ID" value="ONG52328.1"/>
    <property type="molecule type" value="Genomic_DNA"/>
</dbReference>
<comment type="caution">
    <text evidence="6">The sequence shown here is derived from an EMBL/GenBank/DDBJ whole genome shotgun (WGS) entry which is preliminary data.</text>
</comment>
<organism evidence="6 7">
    <name type="scientific">Teichococcus deserti</name>
    <dbReference type="NCBI Taxonomy" id="1817963"/>
    <lineage>
        <taxon>Bacteria</taxon>
        <taxon>Pseudomonadati</taxon>
        <taxon>Pseudomonadota</taxon>
        <taxon>Alphaproteobacteria</taxon>
        <taxon>Acetobacterales</taxon>
        <taxon>Roseomonadaceae</taxon>
        <taxon>Roseomonas</taxon>
    </lineage>
</organism>
<evidence type="ECO:0000313" key="7">
    <source>
        <dbReference type="Proteomes" id="UP000188879"/>
    </source>
</evidence>
<dbReference type="GO" id="GO:0003700">
    <property type="term" value="F:DNA-binding transcription factor activity"/>
    <property type="evidence" value="ECO:0007669"/>
    <property type="project" value="InterPro"/>
</dbReference>
<dbReference type="RefSeq" id="WP_076958109.1">
    <property type="nucleotide sequence ID" value="NZ_MLCO01000141.1"/>
</dbReference>
<dbReference type="PANTHER" id="PTHR30126">
    <property type="entry name" value="HTH-TYPE TRANSCRIPTIONAL REGULATOR"/>
    <property type="match status" value="1"/>
</dbReference>
<keyword evidence="4" id="KW-0804">Transcription</keyword>
<dbReference type="InterPro" id="IPR000847">
    <property type="entry name" value="LysR_HTH_N"/>
</dbReference>
<dbReference type="InterPro" id="IPR036390">
    <property type="entry name" value="WH_DNA-bd_sf"/>
</dbReference>